<dbReference type="OrthoDB" id="1683589at2"/>
<proteinExistence type="predicted"/>
<comment type="caution">
    <text evidence="1">The sequence shown here is derived from an EMBL/GenBank/DDBJ whole genome shotgun (WGS) entry which is preliminary data.</text>
</comment>
<dbReference type="InterPro" id="IPR021338">
    <property type="entry name" value="DUF2953"/>
</dbReference>
<evidence type="ECO:0000313" key="2">
    <source>
        <dbReference type="Proteomes" id="UP000276770"/>
    </source>
</evidence>
<evidence type="ECO:0000313" key="1">
    <source>
        <dbReference type="EMBL" id="RLQ98310.1"/>
    </source>
</evidence>
<keyword evidence="2" id="KW-1185">Reference proteome</keyword>
<reference evidence="1 2" key="1">
    <citation type="submission" date="2018-10" db="EMBL/GenBank/DDBJ databases">
        <title>Falsibacillus sp. genome draft.</title>
        <authorList>
            <person name="Shi S."/>
        </authorList>
    </citation>
    <scope>NUCLEOTIDE SEQUENCE [LARGE SCALE GENOMIC DNA]</scope>
    <source>
        <strain evidence="1 2">GY 10110</strain>
    </source>
</reference>
<dbReference type="Proteomes" id="UP000276770">
    <property type="component" value="Unassembled WGS sequence"/>
</dbReference>
<dbReference type="AlphaFoldDB" id="A0A3L7K650"/>
<organism evidence="1 2">
    <name type="scientific">Falsibacillus albus</name>
    <dbReference type="NCBI Taxonomy" id="2478915"/>
    <lineage>
        <taxon>Bacteria</taxon>
        <taxon>Bacillati</taxon>
        <taxon>Bacillota</taxon>
        <taxon>Bacilli</taxon>
        <taxon>Bacillales</taxon>
        <taxon>Bacillaceae</taxon>
        <taxon>Falsibacillus</taxon>
    </lineage>
</organism>
<gene>
    <name evidence="1" type="ORF">D9X91_00655</name>
</gene>
<sequence>MFWIIVFILLFLILLIWLTPLNVYLDLYHGQDNDHFQILLKVWFGLIHYKIDIPMVRVDEDEPNIEIDQKVKTGKQDKTKKETKKKITPWDILNSLQDTKELIRHVFGMNVIIRKFLKKIKVFNLEWHSLIGTKDAALTGALVGGIWSAKSCIVALISKYMKLMDPPVVEVVPSFNMAISQISLKCMFKFRIGHAIFAGLKLIRYWKGGKAKFKTKPLSIFSEEKNKHSV</sequence>
<accession>A0A3L7K650</accession>
<dbReference type="EMBL" id="RCVZ01000001">
    <property type="protein sequence ID" value="RLQ98310.1"/>
    <property type="molecule type" value="Genomic_DNA"/>
</dbReference>
<protein>
    <submittedName>
        <fullName evidence="1">DUF2953 domain-containing protein</fullName>
    </submittedName>
</protein>
<dbReference type="Pfam" id="PF11167">
    <property type="entry name" value="DUF2953"/>
    <property type="match status" value="1"/>
</dbReference>
<name>A0A3L7K650_9BACI</name>